<evidence type="ECO:0000256" key="5">
    <source>
        <dbReference type="ARBA" id="ARBA00023295"/>
    </source>
</evidence>
<evidence type="ECO:0000256" key="7">
    <source>
        <dbReference type="ARBA" id="ARBA00033417"/>
    </source>
</evidence>
<dbReference type="InterPro" id="IPR000490">
    <property type="entry name" value="Glyco_hydro_17"/>
</dbReference>
<dbReference type="PANTHER" id="PTHR32227">
    <property type="entry name" value="GLUCAN ENDO-1,3-BETA-GLUCOSIDASE BG1-RELATED-RELATED"/>
    <property type="match status" value="1"/>
</dbReference>
<reference evidence="9" key="1">
    <citation type="submission" date="2023-10" db="EMBL/GenBank/DDBJ databases">
        <title>Chromosome-level genome of the transformable northern wattle, Acacia crassicarpa.</title>
        <authorList>
            <person name="Massaro I."/>
            <person name="Sinha N.R."/>
            <person name="Poethig S."/>
            <person name="Leichty A.R."/>
        </authorList>
    </citation>
    <scope>NUCLEOTIDE SEQUENCE</scope>
    <source>
        <strain evidence="9">Acra3RX</strain>
        <tissue evidence="9">Leaf</tissue>
    </source>
</reference>
<dbReference type="EMBL" id="JAWXYG010000008">
    <property type="protein sequence ID" value="KAK4265636.1"/>
    <property type="molecule type" value="Genomic_DNA"/>
</dbReference>
<dbReference type="GO" id="GO:0005975">
    <property type="term" value="P:carbohydrate metabolic process"/>
    <property type="evidence" value="ECO:0007669"/>
    <property type="project" value="InterPro"/>
</dbReference>
<dbReference type="InterPro" id="IPR044965">
    <property type="entry name" value="Glyco_hydro_17_plant"/>
</dbReference>
<evidence type="ECO:0000256" key="1">
    <source>
        <dbReference type="ARBA" id="ARBA00000382"/>
    </source>
</evidence>
<keyword evidence="10" id="KW-1185">Reference proteome</keyword>
<evidence type="ECO:0000313" key="10">
    <source>
        <dbReference type="Proteomes" id="UP001293593"/>
    </source>
</evidence>
<dbReference type="Pfam" id="PF00332">
    <property type="entry name" value="Glyco_hydro_17"/>
    <property type="match status" value="1"/>
</dbReference>
<comment type="similarity">
    <text evidence="2 8">Belongs to the glycosyl hydrolase 17 family.</text>
</comment>
<protein>
    <recommendedName>
        <fullName evidence="3">glucan endo-1,3-beta-D-glucosidase</fullName>
        <ecNumber evidence="3">3.2.1.39</ecNumber>
    </recommendedName>
    <alternativeName>
        <fullName evidence="6">(1-&gt;3)-beta-glucan endohydrolase</fullName>
    </alternativeName>
    <alternativeName>
        <fullName evidence="7">Beta-1,3-endoglucanase</fullName>
    </alternativeName>
</protein>
<evidence type="ECO:0000313" key="9">
    <source>
        <dbReference type="EMBL" id="KAK4265636.1"/>
    </source>
</evidence>
<gene>
    <name evidence="9" type="ORF">QN277_026661</name>
</gene>
<comment type="catalytic activity">
    <reaction evidence="1">
        <text>Hydrolysis of (1-&gt;3)-beta-D-glucosidic linkages in (1-&gt;3)-beta-D-glucans.</text>
        <dbReference type="EC" id="3.2.1.39"/>
    </reaction>
</comment>
<evidence type="ECO:0000256" key="6">
    <source>
        <dbReference type="ARBA" id="ARBA00033335"/>
    </source>
</evidence>
<dbReference type="FunFam" id="3.20.20.80:FF:000010">
    <property type="entry name" value="glucan endo-1,3-beta-glucosidase, basic"/>
    <property type="match status" value="1"/>
</dbReference>
<dbReference type="Proteomes" id="UP001293593">
    <property type="component" value="Unassembled WGS sequence"/>
</dbReference>
<organism evidence="9 10">
    <name type="scientific">Acacia crassicarpa</name>
    <name type="common">northern wattle</name>
    <dbReference type="NCBI Taxonomy" id="499986"/>
    <lineage>
        <taxon>Eukaryota</taxon>
        <taxon>Viridiplantae</taxon>
        <taxon>Streptophyta</taxon>
        <taxon>Embryophyta</taxon>
        <taxon>Tracheophyta</taxon>
        <taxon>Spermatophyta</taxon>
        <taxon>Magnoliopsida</taxon>
        <taxon>eudicotyledons</taxon>
        <taxon>Gunneridae</taxon>
        <taxon>Pentapetalae</taxon>
        <taxon>rosids</taxon>
        <taxon>fabids</taxon>
        <taxon>Fabales</taxon>
        <taxon>Fabaceae</taxon>
        <taxon>Caesalpinioideae</taxon>
        <taxon>mimosoid clade</taxon>
        <taxon>Acacieae</taxon>
        <taxon>Acacia</taxon>
    </lineage>
</organism>
<evidence type="ECO:0000256" key="3">
    <source>
        <dbReference type="ARBA" id="ARBA00012780"/>
    </source>
</evidence>
<keyword evidence="5" id="KW-0326">Glycosidase</keyword>
<comment type="caution">
    <text evidence="9">The sequence shown here is derived from an EMBL/GenBank/DDBJ whole genome shotgun (WGS) entry which is preliminary data.</text>
</comment>
<evidence type="ECO:0000256" key="8">
    <source>
        <dbReference type="RuleBase" id="RU004335"/>
    </source>
</evidence>
<evidence type="ECO:0000256" key="4">
    <source>
        <dbReference type="ARBA" id="ARBA00022801"/>
    </source>
</evidence>
<dbReference type="GO" id="GO:0042973">
    <property type="term" value="F:glucan endo-1,3-beta-D-glucosidase activity"/>
    <property type="evidence" value="ECO:0007669"/>
    <property type="project" value="UniProtKB-EC"/>
</dbReference>
<sequence>MRLFDPDIAVLESLRNTNIDLTLGIRNEDLPAMSASIDAVNFWFTTNVQPYLNDIVFHYIVVGNEVVPGNLANYVLPMMLNLQTIIDASSLSGISVTTSVPISVLGTSYPPSLSVFSDESKEVMFGIMGFLAAQANPLLVNLYPYFAYVSDPQNIRLDYAQFSSTNIMVQDGSLGYLNMLDAMIDSFFWATEKVGIAHVGIVVFQNGWPSDGNGDLTTISMAASHNQNFVRRIVSQAGTPKRPDAFIEGFVFAMFNENLKPTSVEQHFGLFYPDMRPVYLVFPIPH</sequence>
<dbReference type="EC" id="3.2.1.39" evidence="3"/>
<dbReference type="Gene3D" id="3.20.20.80">
    <property type="entry name" value="Glycosidases"/>
    <property type="match status" value="1"/>
</dbReference>
<accession>A0AAE1JAS2</accession>
<dbReference type="InterPro" id="IPR017853">
    <property type="entry name" value="GH"/>
</dbReference>
<dbReference type="SUPFAM" id="SSF51445">
    <property type="entry name" value="(Trans)glycosidases"/>
    <property type="match status" value="1"/>
</dbReference>
<dbReference type="AlphaFoldDB" id="A0AAE1JAS2"/>
<name>A0AAE1JAS2_9FABA</name>
<keyword evidence="4" id="KW-0378">Hydrolase</keyword>
<evidence type="ECO:0000256" key="2">
    <source>
        <dbReference type="ARBA" id="ARBA00008773"/>
    </source>
</evidence>
<proteinExistence type="inferred from homology"/>